<dbReference type="Gene3D" id="3.40.50.1820">
    <property type="entry name" value="alpha/beta hydrolase"/>
    <property type="match status" value="1"/>
</dbReference>
<evidence type="ECO:0000259" key="2">
    <source>
        <dbReference type="Pfam" id="PF12146"/>
    </source>
</evidence>
<dbReference type="InterPro" id="IPR022742">
    <property type="entry name" value="Hydrolase_4"/>
</dbReference>
<reference evidence="4" key="2">
    <citation type="submission" date="2023-07" db="EMBL/GenBank/DDBJ databases">
        <title>Shewanella mangrovi sp. nov., an acetaldehyde- degrading bacterium isolated from mangrove sediment.</title>
        <authorList>
            <person name="Liu Y."/>
        </authorList>
    </citation>
    <scope>NUCLEOTIDE SEQUENCE [LARGE SCALE GENOMIC DNA]</scope>
    <source>
        <strain evidence="4">C32</strain>
    </source>
</reference>
<dbReference type="RefSeq" id="WP_238896016.1">
    <property type="nucleotide sequence ID" value="NZ_JAKOGG010000005.1"/>
</dbReference>
<accession>A0ABT2FJW3</accession>
<comment type="caution">
    <text evidence="3">The sequence shown here is derived from an EMBL/GenBank/DDBJ whole genome shotgun (WGS) entry which is preliminary data.</text>
</comment>
<dbReference type="Pfam" id="PF12146">
    <property type="entry name" value="Hydrolase_4"/>
    <property type="match status" value="1"/>
</dbReference>
<keyword evidence="4" id="KW-1185">Reference proteome</keyword>
<reference evidence="3 4" key="1">
    <citation type="submission" date="2022-02" db="EMBL/GenBank/DDBJ databases">
        <authorList>
            <person name="Zhuang L."/>
        </authorList>
    </citation>
    <scope>NUCLEOTIDE SEQUENCE [LARGE SCALE GENOMIC DNA]</scope>
    <source>
        <strain evidence="3 4">C32</strain>
    </source>
</reference>
<feature type="domain" description="Serine aminopeptidase S33" evidence="2">
    <location>
        <begin position="101"/>
        <end position="207"/>
    </location>
</feature>
<gene>
    <name evidence="3" type="ORF">L9G74_09190</name>
</gene>
<keyword evidence="1" id="KW-0732">Signal</keyword>
<feature type="chain" id="PRO_5045092033" evidence="1">
    <location>
        <begin position="21"/>
        <end position="285"/>
    </location>
</feature>
<dbReference type="EMBL" id="JAKOGG010000005">
    <property type="protein sequence ID" value="MCS4556612.1"/>
    <property type="molecule type" value="Genomic_DNA"/>
</dbReference>
<proteinExistence type="predicted"/>
<dbReference type="Proteomes" id="UP001201549">
    <property type="component" value="Unassembled WGS sequence"/>
</dbReference>
<name>A0ABT2FJW3_9GAMM</name>
<sequence length="285" mass="30954">MFKKLGLIGISLVVLSGCTAAVTDNIIAQDETPIAVSDAMIAEWQTQFPNYQIKKLTLASSDGQATLVGLYFDNKTSDDLIYYIAGNGMKLAQGGIDAMLSLAEYQQDMVIFDRRGLGASDGKADVASLLADAKQQIVYVKQEIHPKHLLVHGYSLGSFVATQAIKDMSIDGLILQGVATNATDWVDARLPWYAFWPFVTVKVSPDIGALDNTDVVKNYYHGPLLIIAGGEDEMVPPQLAKALYEDSQSTDKQFVLAEHADHGEMLADAKAVAAYHHFVSVVTQQ</sequence>
<evidence type="ECO:0000313" key="4">
    <source>
        <dbReference type="Proteomes" id="UP001201549"/>
    </source>
</evidence>
<feature type="signal peptide" evidence="1">
    <location>
        <begin position="1"/>
        <end position="20"/>
    </location>
</feature>
<protein>
    <submittedName>
        <fullName evidence="3">Lysophospholipase</fullName>
    </submittedName>
</protein>
<evidence type="ECO:0000313" key="3">
    <source>
        <dbReference type="EMBL" id="MCS4556612.1"/>
    </source>
</evidence>
<organism evidence="3 4">
    <name type="scientific">Shewanella electrica</name>
    <dbReference type="NCBI Taxonomy" id="515560"/>
    <lineage>
        <taxon>Bacteria</taxon>
        <taxon>Pseudomonadati</taxon>
        <taxon>Pseudomonadota</taxon>
        <taxon>Gammaproteobacteria</taxon>
        <taxon>Alteromonadales</taxon>
        <taxon>Shewanellaceae</taxon>
        <taxon>Shewanella</taxon>
    </lineage>
</organism>
<evidence type="ECO:0000256" key="1">
    <source>
        <dbReference type="SAM" id="SignalP"/>
    </source>
</evidence>
<dbReference type="SUPFAM" id="SSF53474">
    <property type="entry name" value="alpha/beta-Hydrolases"/>
    <property type="match status" value="1"/>
</dbReference>
<dbReference type="InterPro" id="IPR029058">
    <property type="entry name" value="AB_hydrolase_fold"/>
</dbReference>
<dbReference type="PROSITE" id="PS51257">
    <property type="entry name" value="PROKAR_LIPOPROTEIN"/>
    <property type="match status" value="1"/>
</dbReference>
<dbReference type="PANTHER" id="PTHR12277">
    <property type="entry name" value="ALPHA/BETA HYDROLASE DOMAIN-CONTAINING PROTEIN"/>
    <property type="match status" value="1"/>
</dbReference>